<evidence type="ECO:0000256" key="1">
    <source>
        <dbReference type="ARBA" id="ARBA00023125"/>
    </source>
</evidence>
<organism evidence="2 3">
    <name type="scientific">Labeo rohita</name>
    <name type="common">Indian major carp</name>
    <name type="synonym">Cyprinus rohita</name>
    <dbReference type="NCBI Taxonomy" id="84645"/>
    <lineage>
        <taxon>Eukaryota</taxon>
        <taxon>Metazoa</taxon>
        <taxon>Chordata</taxon>
        <taxon>Craniata</taxon>
        <taxon>Vertebrata</taxon>
        <taxon>Euteleostomi</taxon>
        <taxon>Actinopterygii</taxon>
        <taxon>Neopterygii</taxon>
        <taxon>Teleostei</taxon>
        <taxon>Ostariophysi</taxon>
        <taxon>Cypriniformes</taxon>
        <taxon>Cyprinidae</taxon>
        <taxon>Labeoninae</taxon>
        <taxon>Labeonini</taxon>
        <taxon>Labeo</taxon>
    </lineage>
</organism>
<dbReference type="InterPro" id="IPR010998">
    <property type="entry name" value="Integrase_recombinase_N"/>
</dbReference>
<evidence type="ECO:0000313" key="2">
    <source>
        <dbReference type="EMBL" id="KAI2657472.1"/>
    </source>
</evidence>
<name>A0ABQ8M3J5_LABRO</name>
<evidence type="ECO:0008006" key="4">
    <source>
        <dbReference type="Google" id="ProtNLM"/>
    </source>
</evidence>
<dbReference type="PANTHER" id="PTHR35617:SF3">
    <property type="entry name" value="CORE-BINDING (CB) DOMAIN-CONTAINING PROTEIN"/>
    <property type="match status" value="1"/>
</dbReference>
<dbReference type="Proteomes" id="UP000830375">
    <property type="component" value="Unassembled WGS sequence"/>
</dbReference>
<protein>
    <recommendedName>
        <fullName evidence="4">Core-binding (CB) domain-containing protein</fullName>
    </recommendedName>
</protein>
<keyword evidence="3" id="KW-1185">Reference proteome</keyword>
<dbReference type="SUPFAM" id="SSF47823">
    <property type="entry name" value="lambda integrase-like, N-terminal domain"/>
    <property type="match status" value="1"/>
</dbReference>
<keyword evidence="1" id="KW-0238">DNA-binding</keyword>
<reference evidence="2 3" key="1">
    <citation type="submission" date="2022-01" db="EMBL/GenBank/DDBJ databases">
        <title>A high-quality chromosome-level genome assembly of rohu carp, Labeo rohita.</title>
        <authorList>
            <person name="Arick M.A. II"/>
            <person name="Hsu C.-Y."/>
            <person name="Magbanua Z."/>
            <person name="Pechanova O."/>
            <person name="Grover C."/>
            <person name="Miller E."/>
            <person name="Thrash A."/>
            <person name="Ezzel L."/>
            <person name="Alam S."/>
            <person name="Benzie J."/>
            <person name="Hamilton M."/>
            <person name="Karsi A."/>
            <person name="Lawrence M.L."/>
            <person name="Peterson D.G."/>
        </authorList>
    </citation>
    <scope>NUCLEOTIDE SEQUENCE [LARGE SCALE GENOMIC DNA]</scope>
    <source>
        <strain evidence="3">BAU-BD-2019</strain>
        <tissue evidence="2">Blood</tissue>
    </source>
</reference>
<dbReference type="EMBL" id="JACTAM010000013">
    <property type="protein sequence ID" value="KAI2657472.1"/>
    <property type="molecule type" value="Genomic_DNA"/>
</dbReference>
<proteinExistence type="predicted"/>
<accession>A0ABQ8M3J5</accession>
<dbReference type="Gene3D" id="1.10.150.130">
    <property type="match status" value="1"/>
</dbReference>
<gene>
    <name evidence="2" type="ORF">H4Q32_008807</name>
</gene>
<sequence>MGVAPEGAHLVASGAAEVVETILQSRAPSTRKLYTLWRLFTSWCIDHQQDPVNCPVGTVLEYLQDRFSAGLAHSTLRVYIAAISAYHAPLGGMSVGKDPLVVCFLRGALRLRSPVQPRVPTWDLAMVLEALCRPPFEPIEEPFVLLPFGIRTGRSLTVCVQFEGWTRTSTELPCGERLTGCSSAMVPLRGASLLPSKPLAAGLWMRSLKLMSPQAFPLSWGLKPTLFEASLPPRPSCRVSLCRTCVTLRDAHTLGRDLELWGRGHPPMTSRFSIGLITRDSEHAYTEGVPHSVSTQRLAHFGEPALQSYSRSCTFFEALSSVMALTFSESAWTLFLWST</sequence>
<comment type="caution">
    <text evidence="2">The sequence shown here is derived from an EMBL/GenBank/DDBJ whole genome shotgun (WGS) entry which is preliminary data.</text>
</comment>
<evidence type="ECO:0000313" key="3">
    <source>
        <dbReference type="Proteomes" id="UP000830375"/>
    </source>
</evidence>
<dbReference type="PANTHER" id="PTHR35617">
    <property type="entry name" value="PHAGE_INTEGRASE DOMAIN-CONTAINING PROTEIN"/>
    <property type="match status" value="1"/>
</dbReference>